<accession>A0A6H5H2E8</accession>
<keyword evidence="3" id="KW-1185">Reference proteome</keyword>
<evidence type="ECO:0000313" key="2">
    <source>
        <dbReference type="EMBL" id="CAB0009535.1"/>
    </source>
</evidence>
<sequence>MKSSFSRIRSRSELVNSTYALQPSRYPSAMLLNRLHSLVAMPCHAQSSVHETSLRILTNTHKHFRTHVTHMCSLNKFRKFLEQRRSKEGALLTIRGNAITQGKAKISRPRTLKSVHFCGRKKMENAKNANISEVLRCTSQENLLNARFFFFEIGPLLLCVLLLTAYGVRRTAYGVRRTADGQKIFIADSCSRTSETRGCHLCLLSTTPFSLLTPQQRRTDFRVRIPDQVSSSSCRSTKYPRGFCACVEFLLRKRPFREPFELEKRRLGCVDSVDFFALRHNRTYPRRHGIQ</sequence>
<proteinExistence type="predicted"/>
<reference evidence="2 3" key="1">
    <citation type="submission" date="2020-02" db="EMBL/GenBank/DDBJ databases">
        <authorList>
            <person name="Ferguson B K."/>
        </authorList>
    </citation>
    <scope>NUCLEOTIDE SEQUENCE [LARGE SCALE GENOMIC DNA]</scope>
</reference>
<keyword evidence="1" id="KW-0812">Transmembrane</keyword>
<dbReference type="EMBL" id="CADCXU010021827">
    <property type="protein sequence ID" value="CAB0009535.1"/>
    <property type="molecule type" value="Genomic_DNA"/>
</dbReference>
<name>A0A6H5H2E8_9HEMI</name>
<gene>
    <name evidence="2" type="ORF">NTEN_LOCUS14675</name>
</gene>
<feature type="transmembrane region" description="Helical" evidence="1">
    <location>
        <begin position="148"/>
        <end position="168"/>
    </location>
</feature>
<dbReference type="Proteomes" id="UP000479000">
    <property type="component" value="Unassembled WGS sequence"/>
</dbReference>
<evidence type="ECO:0000313" key="3">
    <source>
        <dbReference type="Proteomes" id="UP000479000"/>
    </source>
</evidence>
<evidence type="ECO:0000256" key="1">
    <source>
        <dbReference type="SAM" id="Phobius"/>
    </source>
</evidence>
<organism evidence="2 3">
    <name type="scientific">Nesidiocoris tenuis</name>
    <dbReference type="NCBI Taxonomy" id="355587"/>
    <lineage>
        <taxon>Eukaryota</taxon>
        <taxon>Metazoa</taxon>
        <taxon>Ecdysozoa</taxon>
        <taxon>Arthropoda</taxon>
        <taxon>Hexapoda</taxon>
        <taxon>Insecta</taxon>
        <taxon>Pterygota</taxon>
        <taxon>Neoptera</taxon>
        <taxon>Paraneoptera</taxon>
        <taxon>Hemiptera</taxon>
        <taxon>Heteroptera</taxon>
        <taxon>Panheteroptera</taxon>
        <taxon>Cimicomorpha</taxon>
        <taxon>Miridae</taxon>
        <taxon>Dicyphina</taxon>
        <taxon>Nesidiocoris</taxon>
    </lineage>
</organism>
<dbReference type="AlphaFoldDB" id="A0A6H5H2E8"/>
<protein>
    <submittedName>
        <fullName evidence="2">Uncharacterized protein</fullName>
    </submittedName>
</protein>
<keyword evidence="1" id="KW-1133">Transmembrane helix</keyword>
<keyword evidence="1" id="KW-0472">Membrane</keyword>